<feature type="compositionally biased region" description="Basic residues" evidence="1">
    <location>
        <begin position="106"/>
        <end position="120"/>
    </location>
</feature>
<dbReference type="EMBL" id="JAWDGP010006075">
    <property type="protein sequence ID" value="KAK3747737.1"/>
    <property type="molecule type" value="Genomic_DNA"/>
</dbReference>
<organism evidence="2 3">
    <name type="scientific">Elysia crispata</name>
    <name type="common">lettuce slug</name>
    <dbReference type="NCBI Taxonomy" id="231223"/>
    <lineage>
        <taxon>Eukaryota</taxon>
        <taxon>Metazoa</taxon>
        <taxon>Spiralia</taxon>
        <taxon>Lophotrochozoa</taxon>
        <taxon>Mollusca</taxon>
        <taxon>Gastropoda</taxon>
        <taxon>Heterobranchia</taxon>
        <taxon>Euthyneura</taxon>
        <taxon>Panpulmonata</taxon>
        <taxon>Sacoglossa</taxon>
        <taxon>Placobranchoidea</taxon>
        <taxon>Plakobranchidae</taxon>
        <taxon>Elysia</taxon>
    </lineage>
</organism>
<accession>A0AAE0YKX9</accession>
<reference evidence="2" key="1">
    <citation type="journal article" date="2023" name="G3 (Bethesda)">
        <title>A reference genome for the long-term kleptoplast-retaining sea slug Elysia crispata morphotype clarki.</title>
        <authorList>
            <person name="Eastman K.E."/>
            <person name="Pendleton A.L."/>
            <person name="Shaikh M.A."/>
            <person name="Suttiyut T."/>
            <person name="Ogas R."/>
            <person name="Tomko P."/>
            <person name="Gavelis G."/>
            <person name="Widhalm J.R."/>
            <person name="Wisecaver J.H."/>
        </authorList>
    </citation>
    <scope>NUCLEOTIDE SEQUENCE</scope>
    <source>
        <strain evidence="2">ECLA1</strain>
    </source>
</reference>
<sequence length="126" mass="14618">MILNDLILKEDKRTLELGRVSRFILNQLVFLMQTDITEKQRKNTTQAYVPCSQKRDRCQVKPAQLTASENSWELAMTNWARSDSSQKKEDWPQSTAELFPELSQKMKLHKGKKKQGKRIRGLGCHG</sequence>
<evidence type="ECO:0000313" key="3">
    <source>
        <dbReference type="Proteomes" id="UP001283361"/>
    </source>
</evidence>
<dbReference type="Proteomes" id="UP001283361">
    <property type="component" value="Unassembled WGS sequence"/>
</dbReference>
<keyword evidence="3" id="KW-1185">Reference proteome</keyword>
<proteinExistence type="predicted"/>
<evidence type="ECO:0000256" key="1">
    <source>
        <dbReference type="SAM" id="MobiDB-lite"/>
    </source>
</evidence>
<comment type="caution">
    <text evidence="2">The sequence shown here is derived from an EMBL/GenBank/DDBJ whole genome shotgun (WGS) entry which is preliminary data.</text>
</comment>
<gene>
    <name evidence="2" type="ORF">RRG08_024883</name>
</gene>
<dbReference type="AlphaFoldDB" id="A0AAE0YKX9"/>
<protein>
    <submittedName>
        <fullName evidence="2">Uncharacterized protein</fullName>
    </submittedName>
</protein>
<name>A0AAE0YKX9_9GAST</name>
<evidence type="ECO:0000313" key="2">
    <source>
        <dbReference type="EMBL" id="KAK3747737.1"/>
    </source>
</evidence>
<feature type="region of interest" description="Disordered" evidence="1">
    <location>
        <begin position="106"/>
        <end position="126"/>
    </location>
</feature>